<evidence type="ECO:0000256" key="1">
    <source>
        <dbReference type="ARBA" id="ARBA00005278"/>
    </source>
</evidence>
<sequence length="563" mass="62827">MERKRKSRKQEMLKKHSQEKLEKRIGDLVVSADLEQNVKFIAKLLGDSADVVTRKFTIQYTPDRRAALLYIDGLVKGQILDEYVLKALMLGGEQVHTKTDLWELAHQSLVQVGEAKCNDKMRDLIDSMLAGDLLLFIDGYAEGMVINARGWPQRGVDEPRAEAVVRGSREGFTETLRANTAMVRRRLKDPDLRLKSMKVGERSQTDVALFFIDGVADSETVKMMEERIKAIEIDGVLESGYIEEMVQDNIWTPFPGIQNTERPDSVVAHLLEGKVAVIVDGTPHALIAPAVFSQFYYSPEDYYERYLIASFLRFIRLLSFGIALLLPALYIAFIAFHPEMIPSKLALAMAAGRGTVPFPSIVEALLMEISVEILREASIRLPGPIGPTIGIVGALVIGDAAVSAGLVSPLMVIVVGLTTISSYANPNYNAAISIRLLRFPMMIAASILGLYGIMLVVMLLTLHLLKLRSFNVPYMAPFSPLRLADLKDGLIRVPWPWMRRRPVIYKPQDDTRDPKQNYYKAKDGKDEKRESKQGADSDGEKPDSENKNGGSEEGGRHERNGQQ</sequence>
<comment type="similarity">
    <text evidence="1">Belongs to the GerABKA family.</text>
</comment>
<dbReference type="Pfam" id="PF03323">
    <property type="entry name" value="GerA"/>
    <property type="match status" value="1"/>
</dbReference>
<keyword evidence="4" id="KW-1133">Transmembrane helix</keyword>
<accession>A0ABV8JDI6</accession>
<feature type="transmembrane region" description="Helical" evidence="4">
    <location>
        <begin position="439"/>
        <end position="465"/>
    </location>
</feature>
<dbReference type="PANTHER" id="PTHR22550:SF5">
    <property type="entry name" value="LEUCINE ZIPPER PROTEIN 4"/>
    <property type="match status" value="1"/>
</dbReference>
<dbReference type="PIRSF" id="PIRSF005690">
    <property type="entry name" value="GerBA"/>
    <property type="match status" value="1"/>
</dbReference>
<keyword evidence="6" id="KW-1185">Reference proteome</keyword>
<feature type="compositionally biased region" description="Basic and acidic residues" evidence="3">
    <location>
        <begin position="553"/>
        <end position="563"/>
    </location>
</feature>
<organism evidence="5 6">
    <name type="scientific">Salinithrix halophila</name>
    <dbReference type="NCBI Taxonomy" id="1485204"/>
    <lineage>
        <taxon>Bacteria</taxon>
        <taxon>Bacillati</taxon>
        <taxon>Bacillota</taxon>
        <taxon>Bacilli</taxon>
        <taxon>Bacillales</taxon>
        <taxon>Thermoactinomycetaceae</taxon>
        <taxon>Salinithrix</taxon>
    </lineage>
</organism>
<evidence type="ECO:0000256" key="2">
    <source>
        <dbReference type="ARBA" id="ARBA00023136"/>
    </source>
</evidence>
<feature type="transmembrane region" description="Helical" evidence="4">
    <location>
        <begin position="386"/>
        <end position="419"/>
    </location>
</feature>
<dbReference type="Proteomes" id="UP001595843">
    <property type="component" value="Unassembled WGS sequence"/>
</dbReference>
<evidence type="ECO:0000256" key="4">
    <source>
        <dbReference type="SAM" id="Phobius"/>
    </source>
</evidence>
<keyword evidence="4" id="KW-0812">Transmembrane</keyword>
<dbReference type="RefSeq" id="WP_380703420.1">
    <property type="nucleotide sequence ID" value="NZ_JBHSAP010000009.1"/>
</dbReference>
<dbReference type="InterPro" id="IPR004995">
    <property type="entry name" value="Spore_Ger"/>
</dbReference>
<name>A0ABV8JDI6_9BACL</name>
<evidence type="ECO:0000313" key="5">
    <source>
        <dbReference type="EMBL" id="MFC4076458.1"/>
    </source>
</evidence>
<dbReference type="EMBL" id="JBHSAP010000009">
    <property type="protein sequence ID" value="MFC4076458.1"/>
    <property type="molecule type" value="Genomic_DNA"/>
</dbReference>
<feature type="transmembrane region" description="Helical" evidence="4">
    <location>
        <begin position="314"/>
        <end position="336"/>
    </location>
</feature>
<gene>
    <name evidence="5" type="ORF">ACFOUO_06500</name>
</gene>
<evidence type="ECO:0000256" key="3">
    <source>
        <dbReference type="SAM" id="MobiDB-lite"/>
    </source>
</evidence>
<feature type="compositionally biased region" description="Basic and acidic residues" evidence="3">
    <location>
        <begin position="507"/>
        <end position="546"/>
    </location>
</feature>
<protein>
    <submittedName>
        <fullName evidence="5">Spore germination protein</fullName>
    </submittedName>
</protein>
<feature type="region of interest" description="Disordered" evidence="3">
    <location>
        <begin position="506"/>
        <end position="563"/>
    </location>
</feature>
<reference evidence="6" key="1">
    <citation type="journal article" date="2019" name="Int. J. Syst. Evol. Microbiol.">
        <title>The Global Catalogue of Microorganisms (GCM) 10K type strain sequencing project: providing services to taxonomists for standard genome sequencing and annotation.</title>
        <authorList>
            <consortium name="The Broad Institute Genomics Platform"/>
            <consortium name="The Broad Institute Genome Sequencing Center for Infectious Disease"/>
            <person name="Wu L."/>
            <person name="Ma J."/>
        </authorList>
    </citation>
    <scope>NUCLEOTIDE SEQUENCE [LARGE SCALE GENOMIC DNA]</scope>
    <source>
        <strain evidence="6">IBRC-M 10813</strain>
    </source>
</reference>
<proteinExistence type="inferred from homology"/>
<keyword evidence="2 4" id="KW-0472">Membrane</keyword>
<dbReference type="InterPro" id="IPR050768">
    <property type="entry name" value="UPF0353/GerABKA_families"/>
</dbReference>
<comment type="caution">
    <text evidence="5">The sequence shown here is derived from an EMBL/GenBank/DDBJ whole genome shotgun (WGS) entry which is preliminary data.</text>
</comment>
<dbReference type="PANTHER" id="PTHR22550">
    <property type="entry name" value="SPORE GERMINATION PROTEIN"/>
    <property type="match status" value="1"/>
</dbReference>
<evidence type="ECO:0000313" key="6">
    <source>
        <dbReference type="Proteomes" id="UP001595843"/>
    </source>
</evidence>